<evidence type="ECO:0000313" key="9">
    <source>
        <dbReference type="EMBL" id="KAJ3213990.1"/>
    </source>
</evidence>
<dbReference type="Pfam" id="PF00096">
    <property type="entry name" value="zf-C2H2"/>
    <property type="match status" value="2"/>
</dbReference>
<name>A0AAD5TXB7_9FUNG</name>
<evidence type="ECO:0000256" key="6">
    <source>
        <dbReference type="ARBA" id="ARBA00023163"/>
    </source>
</evidence>
<accession>A0AAD5TXB7</accession>
<protein>
    <submittedName>
        <fullName evidence="9">Metallothionein expression activator</fullName>
    </submittedName>
</protein>
<evidence type="ECO:0000256" key="5">
    <source>
        <dbReference type="ARBA" id="ARBA00023015"/>
    </source>
</evidence>
<evidence type="ECO:0000256" key="3">
    <source>
        <dbReference type="ARBA" id="ARBA00022771"/>
    </source>
</evidence>
<feature type="domain" description="C2H2-type" evidence="8">
    <location>
        <begin position="201"/>
        <end position="230"/>
    </location>
</feature>
<evidence type="ECO:0000259" key="8">
    <source>
        <dbReference type="PROSITE" id="PS50157"/>
    </source>
</evidence>
<comment type="caution">
    <text evidence="9">The sequence shown here is derived from an EMBL/GenBank/DDBJ whole genome shotgun (WGS) entry which is preliminary data.</text>
</comment>
<dbReference type="InterPro" id="IPR013087">
    <property type="entry name" value="Znf_C2H2_type"/>
</dbReference>
<feature type="domain" description="C2H2-type" evidence="8">
    <location>
        <begin position="231"/>
        <end position="259"/>
    </location>
</feature>
<dbReference type="PROSITE" id="PS50157">
    <property type="entry name" value="ZINC_FINGER_C2H2_2"/>
    <property type="match status" value="3"/>
</dbReference>
<proteinExistence type="predicted"/>
<keyword evidence="5" id="KW-0805">Transcription regulation</keyword>
<dbReference type="AlphaFoldDB" id="A0AAD5TXB7"/>
<dbReference type="PANTHER" id="PTHR23235">
    <property type="entry name" value="KRUEPPEL-LIKE TRANSCRIPTION FACTOR"/>
    <property type="match status" value="1"/>
</dbReference>
<dbReference type="SUPFAM" id="SSF57667">
    <property type="entry name" value="beta-beta-alpha zinc fingers"/>
    <property type="match status" value="2"/>
</dbReference>
<sequence>MEEPVFFDVFSLEMPSGVYSPDSGQYSIPVSNYFSDVISSNEDPSPGTDEITSSAELNRLQSTQFAYPIIHERNNVYGFDIDLSAYPGAPNFSNTENTPSIDDINLSNNYSTQQQYYTIAAYDTFFPFSTKQDLNDQFLPALPNTNNLGQEIKYPPYETLFQQQRPLQQLENSDKAKYKKKNNTRLKPGQISSTEEATEIFNCPHEGCTKVFNRQFNLKSHLKLHAPEKTFLCEQCPASFRRSHDLKRHCRSLHSAIKPFECKNCSKSFSRMDALRRHVGRPNNACFQP</sequence>
<dbReference type="Proteomes" id="UP001211065">
    <property type="component" value="Unassembled WGS sequence"/>
</dbReference>
<dbReference type="FunFam" id="3.30.160.60:FF:000032">
    <property type="entry name" value="Krueppel-like factor 4"/>
    <property type="match status" value="1"/>
</dbReference>
<dbReference type="PROSITE" id="PS00028">
    <property type="entry name" value="ZINC_FINGER_C2H2_1"/>
    <property type="match status" value="2"/>
</dbReference>
<dbReference type="Gene3D" id="3.30.160.60">
    <property type="entry name" value="Classic Zinc Finger"/>
    <property type="match status" value="3"/>
</dbReference>
<dbReference type="GO" id="GO:0008270">
    <property type="term" value="F:zinc ion binding"/>
    <property type="evidence" value="ECO:0007669"/>
    <property type="project" value="UniProtKB-KW"/>
</dbReference>
<evidence type="ECO:0000313" key="10">
    <source>
        <dbReference type="Proteomes" id="UP001211065"/>
    </source>
</evidence>
<evidence type="ECO:0000256" key="2">
    <source>
        <dbReference type="ARBA" id="ARBA00022737"/>
    </source>
</evidence>
<evidence type="ECO:0000256" key="7">
    <source>
        <dbReference type="PROSITE-ProRule" id="PRU00042"/>
    </source>
</evidence>
<organism evidence="9 10">
    <name type="scientific">Clydaea vesicula</name>
    <dbReference type="NCBI Taxonomy" id="447962"/>
    <lineage>
        <taxon>Eukaryota</taxon>
        <taxon>Fungi</taxon>
        <taxon>Fungi incertae sedis</taxon>
        <taxon>Chytridiomycota</taxon>
        <taxon>Chytridiomycota incertae sedis</taxon>
        <taxon>Chytridiomycetes</taxon>
        <taxon>Lobulomycetales</taxon>
        <taxon>Lobulomycetaceae</taxon>
        <taxon>Clydaea</taxon>
    </lineage>
</organism>
<reference evidence="9" key="1">
    <citation type="submission" date="2020-05" db="EMBL/GenBank/DDBJ databases">
        <title>Phylogenomic resolution of chytrid fungi.</title>
        <authorList>
            <person name="Stajich J.E."/>
            <person name="Amses K."/>
            <person name="Simmons R."/>
            <person name="Seto K."/>
            <person name="Myers J."/>
            <person name="Bonds A."/>
            <person name="Quandt C.A."/>
            <person name="Barry K."/>
            <person name="Liu P."/>
            <person name="Grigoriev I."/>
            <person name="Longcore J.E."/>
            <person name="James T.Y."/>
        </authorList>
    </citation>
    <scope>NUCLEOTIDE SEQUENCE</scope>
    <source>
        <strain evidence="9">JEL0476</strain>
    </source>
</reference>
<keyword evidence="1" id="KW-0479">Metal-binding</keyword>
<dbReference type="GO" id="GO:0000981">
    <property type="term" value="F:DNA-binding transcription factor activity, RNA polymerase II-specific"/>
    <property type="evidence" value="ECO:0007669"/>
    <property type="project" value="TreeGrafter"/>
</dbReference>
<evidence type="ECO:0000256" key="4">
    <source>
        <dbReference type="ARBA" id="ARBA00022833"/>
    </source>
</evidence>
<dbReference type="PANTHER" id="PTHR23235:SF120">
    <property type="entry name" value="KRUPPEL-LIKE FACTOR 15"/>
    <property type="match status" value="1"/>
</dbReference>
<keyword evidence="10" id="KW-1185">Reference proteome</keyword>
<feature type="domain" description="C2H2-type" evidence="8">
    <location>
        <begin position="260"/>
        <end position="289"/>
    </location>
</feature>
<keyword evidence="2" id="KW-0677">Repeat</keyword>
<dbReference type="SMART" id="SM00355">
    <property type="entry name" value="ZnF_C2H2"/>
    <property type="match status" value="3"/>
</dbReference>
<dbReference type="InterPro" id="IPR036236">
    <property type="entry name" value="Znf_C2H2_sf"/>
</dbReference>
<keyword evidence="4" id="KW-0862">Zinc</keyword>
<evidence type="ECO:0000256" key="1">
    <source>
        <dbReference type="ARBA" id="ARBA00022723"/>
    </source>
</evidence>
<keyword evidence="6" id="KW-0804">Transcription</keyword>
<keyword evidence="3 7" id="KW-0863">Zinc-finger</keyword>
<dbReference type="EMBL" id="JADGJW010000659">
    <property type="protein sequence ID" value="KAJ3213990.1"/>
    <property type="molecule type" value="Genomic_DNA"/>
</dbReference>
<dbReference type="GO" id="GO:0000978">
    <property type="term" value="F:RNA polymerase II cis-regulatory region sequence-specific DNA binding"/>
    <property type="evidence" value="ECO:0007669"/>
    <property type="project" value="TreeGrafter"/>
</dbReference>
<gene>
    <name evidence="9" type="primary">ACE2_5</name>
    <name evidence="9" type="ORF">HK099_007073</name>
</gene>